<comment type="catalytic activity">
    <reaction evidence="1 9">
        <text>N-(5-phospho-beta-D-ribosyl)anthranilate = 1-(2-carboxyphenylamino)-1-deoxy-D-ribulose 5-phosphate</text>
        <dbReference type="Rhea" id="RHEA:21540"/>
        <dbReference type="ChEBI" id="CHEBI:18277"/>
        <dbReference type="ChEBI" id="CHEBI:58613"/>
        <dbReference type="EC" id="5.3.1.24"/>
    </reaction>
</comment>
<evidence type="ECO:0000256" key="9">
    <source>
        <dbReference type="HAMAP-Rule" id="MF_00135"/>
    </source>
</evidence>
<accession>A0ABU3C809</accession>
<dbReference type="Proteomes" id="UP001262889">
    <property type="component" value="Unassembled WGS sequence"/>
</dbReference>
<evidence type="ECO:0000256" key="3">
    <source>
        <dbReference type="ARBA" id="ARBA00012572"/>
    </source>
</evidence>
<protein>
    <recommendedName>
        <fullName evidence="4 9">N-(5'-phosphoribosyl)anthranilate isomerase</fullName>
        <shortName evidence="9">PRAI</shortName>
        <ecNumber evidence="3 9">5.3.1.24</ecNumber>
    </recommendedName>
</protein>
<evidence type="ECO:0000256" key="4">
    <source>
        <dbReference type="ARBA" id="ARBA00022272"/>
    </source>
</evidence>
<comment type="pathway">
    <text evidence="2 9">Amino-acid biosynthesis; L-tryptophan biosynthesis; L-tryptophan from chorismate: step 3/5.</text>
</comment>
<keyword evidence="12" id="KW-1185">Reference proteome</keyword>
<evidence type="ECO:0000256" key="2">
    <source>
        <dbReference type="ARBA" id="ARBA00004664"/>
    </source>
</evidence>
<dbReference type="InterPro" id="IPR044643">
    <property type="entry name" value="TrpF_fam"/>
</dbReference>
<reference evidence="11 12" key="1">
    <citation type="submission" date="2023-09" db="EMBL/GenBank/DDBJ databases">
        <authorList>
            <person name="Rey-Velasco X."/>
        </authorList>
    </citation>
    <scope>NUCLEOTIDE SEQUENCE [LARGE SCALE GENOMIC DNA]</scope>
    <source>
        <strain evidence="11 12">F363</strain>
    </source>
</reference>
<dbReference type="EC" id="5.3.1.24" evidence="3 9"/>
<dbReference type="RefSeq" id="WP_311534146.1">
    <property type="nucleotide sequence ID" value="NZ_JAVRHQ010000005.1"/>
</dbReference>
<dbReference type="InterPro" id="IPR011060">
    <property type="entry name" value="RibuloseP-bd_barrel"/>
</dbReference>
<keyword evidence="6 9" id="KW-0822">Tryptophan biosynthesis</keyword>
<dbReference type="PANTHER" id="PTHR42894">
    <property type="entry name" value="N-(5'-PHOSPHORIBOSYL)ANTHRANILATE ISOMERASE"/>
    <property type="match status" value="1"/>
</dbReference>
<dbReference type="InterPro" id="IPR013785">
    <property type="entry name" value="Aldolase_TIM"/>
</dbReference>
<evidence type="ECO:0000259" key="10">
    <source>
        <dbReference type="Pfam" id="PF00697"/>
    </source>
</evidence>
<dbReference type="EMBL" id="JAVRHQ010000005">
    <property type="protein sequence ID" value="MDT0642480.1"/>
    <property type="molecule type" value="Genomic_DNA"/>
</dbReference>
<name>A0ABU3C809_9FLAO</name>
<dbReference type="Pfam" id="PF00697">
    <property type="entry name" value="PRAI"/>
    <property type="match status" value="1"/>
</dbReference>
<evidence type="ECO:0000256" key="7">
    <source>
        <dbReference type="ARBA" id="ARBA00023141"/>
    </source>
</evidence>
<evidence type="ECO:0000313" key="11">
    <source>
        <dbReference type="EMBL" id="MDT0642480.1"/>
    </source>
</evidence>
<dbReference type="CDD" id="cd00405">
    <property type="entry name" value="PRAI"/>
    <property type="match status" value="1"/>
</dbReference>
<evidence type="ECO:0000256" key="8">
    <source>
        <dbReference type="ARBA" id="ARBA00023235"/>
    </source>
</evidence>
<dbReference type="Gene3D" id="3.20.20.70">
    <property type="entry name" value="Aldolase class I"/>
    <property type="match status" value="1"/>
</dbReference>
<dbReference type="InterPro" id="IPR001240">
    <property type="entry name" value="PRAI_dom"/>
</dbReference>
<dbReference type="GO" id="GO:0016853">
    <property type="term" value="F:isomerase activity"/>
    <property type="evidence" value="ECO:0007669"/>
    <property type="project" value="UniProtKB-KW"/>
</dbReference>
<comment type="similarity">
    <text evidence="9">Belongs to the TrpF family.</text>
</comment>
<evidence type="ECO:0000256" key="5">
    <source>
        <dbReference type="ARBA" id="ARBA00022605"/>
    </source>
</evidence>
<dbReference type="SUPFAM" id="SSF51366">
    <property type="entry name" value="Ribulose-phoshate binding barrel"/>
    <property type="match status" value="1"/>
</dbReference>
<proteinExistence type="inferred from homology"/>
<gene>
    <name evidence="9" type="primary">trpF</name>
    <name evidence="11" type="ORF">RM553_06505</name>
</gene>
<keyword evidence="5 9" id="KW-0028">Amino-acid biosynthesis</keyword>
<comment type="caution">
    <text evidence="11">The sequence shown here is derived from an EMBL/GenBank/DDBJ whole genome shotgun (WGS) entry which is preliminary data.</text>
</comment>
<evidence type="ECO:0000256" key="1">
    <source>
        <dbReference type="ARBA" id="ARBA00001164"/>
    </source>
</evidence>
<keyword evidence="7 9" id="KW-0057">Aromatic amino acid biosynthesis</keyword>
<feature type="domain" description="N-(5'phosphoribosyl) anthranilate isomerase (PRAI)" evidence="10">
    <location>
        <begin position="3"/>
        <end position="203"/>
    </location>
</feature>
<organism evidence="11 12">
    <name type="scientific">Autumnicola tepida</name>
    <dbReference type="NCBI Taxonomy" id="3075595"/>
    <lineage>
        <taxon>Bacteria</taxon>
        <taxon>Pseudomonadati</taxon>
        <taxon>Bacteroidota</taxon>
        <taxon>Flavobacteriia</taxon>
        <taxon>Flavobacteriales</taxon>
        <taxon>Flavobacteriaceae</taxon>
        <taxon>Autumnicola</taxon>
    </lineage>
</organism>
<dbReference type="HAMAP" id="MF_00135">
    <property type="entry name" value="PRAI"/>
    <property type="match status" value="1"/>
</dbReference>
<evidence type="ECO:0000256" key="6">
    <source>
        <dbReference type="ARBA" id="ARBA00022822"/>
    </source>
</evidence>
<sequence length="209" mass="24199">MKNPENIREIIKLQPDYMGLIFYEKSPRFVEEKIPEVSSEVKKTGVFVNASIDFILNKIEEYQLQAIQLHGGESAVFCHELKKRLQDNNVEIIKVFSVKDEFDFAVLKDFESVVNYFLFDTKGKNKGGNGITFNWKVLKKYPSTIPFFLSGGIGPDEAEEIKKLAEWFQQNKKEELLYAIDLNSRFEDAPGLKNAETLKSFKQRMLKIE</sequence>
<dbReference type="PANTHER" id="PTHR42894:SF1">
    <property type="entry name" value="N-(5'-PHOSPHORIBOSYL)ANTHRANILATE ISOMERASE"/>
    <property type="match status" value="1"/>
</dbReference>
<evidence type="ECO:0000313" key="12">
    <source>
        <dbReference type="Proteomes" id="UP001262889"/>
    </source>
</evidence>
<keyword evidence="8 9" id="KW-0413">Isomerase</keyword>